<dbReference type="EMBL" id="JBHUDY010000001">
    <property type="protein sequence ID" value="MFD1611454.1"/>
    <property type="molecule type" value="Genomic_DNA"/>
</dbReference>
<dbReference type="Pfam" id="PF13561">
    <property type="entry name" value="adh_short_C2"/>
    <property type="match status" value="1"/>
</dbReference>
<dbReference type="InterPro" id="IPR002347">
    <property type="entry name" value="SDR_fam"/>
</dbReference>
<dbReference type="SUPFAM" id="SSF51735">
    <property type="entry name" value="NAD(P)-binding Rossmann-fold domains"/>
    <property type="match status" value="1"/>
</dbReference>
<gene>
    <name evidence="3" type="ORF">ACFSCW_06525</name>
</gene>
<evidence type="ECO:0000256" key="2">
    <source>
        <dbReference type="ARBA" id="ARBA00023002"/>
    </source>
</evidence>
<organism evidence="3 4">
    <name type="scientific">Sphingomonas tabacisoli</name>
    <dbReference type="NCBI Taxonomy" id="2249466"/>
    <lineage>
        <taxon>Bacteria</taxon>
        <taxon>Pseudomonadati</taxon>
        <taxon>Pseudomonadota</taxon>
        <taxon>Alphaproteobacteria</taxon>
        <taxon>Sphingomonadales</taxon>
        <taxon>Sphingomonadaceae</taxon>
        <taxon>Sphingomonas</taxon>
    </lineage>
</organism>
<evidence type="ECO:0000313" key="3">
    <source>
        <dbReference type="EMBL" id="MFD1611454.1"/>
    </source>
</evidence>
<dbReference type="PRINTS" id="PR00081">
    <property type="entry name" value="GDHRDH"/>
</dbReference>
<protein>
    <submittedName>
        <fullName evidence="3">SDR family NAD(P)-dependent oxidoreductase</fullName>
        <ecNumber evidence="3">1.1.1.-</ecNumber>
    </submittedName>
</protein>
<dbReference type="Gene3D" id="3.40.50.720">
    <property type="entry name" value="NAD(P)-binding Rossmann-like Domain"/>
    <property type="match status" value="1"/>
</dbReference>
<evidence type="ECO:0000313" key="4">
    <source>
        <dbReference type="Proteomes" id="UP001597115"/>
    </source>
</evidence>
<comment type="caution">
    <text evidence="3">The sequence shown here is derived from an EMBL/GenBank/DDBJ whole genome shotgun (WGS) entry which is preliminary data.</text>
</comment>
<proteinExistence type="inferred from homology"/>
<dbReference type="RefSeq" id="WP_380888048.1">
    <property type="nucleotide sequence ID" value="NZ_JBHUDY010000001.1"/>
</dbReference>
<dbReference type="GO" id="GO:0016491">
    <property type="term" value="F:oxidoreductase activity"/>
    <property type="evidence" value="ECO:0007669"/>
    <property type="project" value="UniProtKB-KW"/>
</dbReference>
<reference evidence="4" key="1">
    <citation type="journal article" date="2019" name="Int. J. Syst. Evol. Microbiol.">
        <title>The Global Catalogue of Microorganisms (GCM) 10K type strain sequencing project: providing services to taxonomists for standard genome sequencing and annotation.</title>
        <authorList>
            <consortium name="The Broad Institute Genomics Platform"/>
            <consortium name="The Broad Institute Genome Sequencing Center for Infectious Disease"/>
            <person name="Wu L."/>
            <person name="Ma J."/>
        </authorList>
    </citation>
    <scope>NUCLEOTIDE SEQUENCE [LARGE SCALE GENOMIC DNA]</scope>
    <source>
        <strain evidence="4">CGMCC 1.16275</strain>
    </source>
</reference>
<dbReference type="PANTHER" id="PTHR24321:SF8">
    <property type="entry name" value="ESTRADIOL 17-BETA-DEHYDROGENASE 8-RELATED"/>
    <property type="match status" value="1"/>
</dbReference>
<accession>A0ABW4I0N2</accession>
<dbReference type="Proteomes" id="UP001597115">
    <property type="component" value="Unassembled WGS sequence"/>
</dbReference>
<dbReference type="PANTHER" id="PTHR24321">
    <property type="entry name" value="DEHYDROGENASES, SHORT CHAIN"/>
    <property type="match status" value="1"/>
</dbReference>
<keyword evidence="2 3" id="KW-0560">Oxidoreductase</keyword>
<dbReference type="EC" id="1.1.1.-" evidence="3"/>
<dbReference type="InterPro" id="IPR036291">
    <property type="entry name" value="NAD(P)-bd_dom_sf"/>
</dbReference>
<comment type="similarity">
    <text evidence="1">Belongs to the short-chain dehydrogenases/reductases (SDR) family.</text>
</comment>
<name>A0ABW4I0N2_9SPHN</name>
<evidence type="ECO:0000256" key="1">
    <source>
        <dbReference type="ARBA" id="ARBA00006484"/>
    </source>
</evidence>
<sequence>MGTIALFGGSGRIGQAIVRKLASRHRIRFTYWSQEDQSKALARSLCEDGADVEADQVDIRDAQAVDSFLARSESIDGHLSGVLCATGSLFAVYPFQEAEFAEFRRVMELDVYGSFHIMQSAARRMALTGGGPIVVLLTAAILRTAAYDGMSSIPKMAVGGMIRQLARDAGAMNIRCNGIAPGVVDTDKVDEIPNLPKYKRTLVENFMQDTVLRRYVDPNNIASLALWLLSDDATDISGQIIGADAGYSA</sequence>
<keyword evidence="4" id="KW-1185">Reference proteome</keyword>